<accession>A0A848H4K2</accession>
<protein>
    <submittedName>
        <fullName evidence="5">ABC transporter substrate-binding protein</fullName>
    </submittedName>
</protein>
<dbReference type="Proteomes" id="UP000541185">
    <property type="component" value="Unassembled WGS sequence"/>
</dbReference>
<organism evidence="5 6">
    <name type="scientific">Ramlibacter agri</name>
    <dbReference type="NCBI Taxonomy" id="2728837"/>
    <lineage>
        <taxon>Bacteria</taxon>
        <taxon>Pseudomonadati</taxon>
        <taxon>Pseudomonadota</taxon>
        <taxon>Betaproteobacteria</taxon>
        <taxon>Burkholderiales</taxon>
        <taxon>Comamonadaceae</taxon>
        <taxon>Ramlibacter</taxon>
    </lineage>
</organism>
<evidence type="ECO:0000256" key="3">
    <source>
        <dbReference type="SAM" id="SignalP"/>
    </source>
</evidence>
<evidence type="ECO:0000313" key="5">
    <source>
        <dbReference type="EMBL" id="NML45484.1"/>
    </source>
</evidence>
<dbReference type="InterPro" id="IPR006311">
    <property type="entry name" value="TAT_signal"/>
</dbReference>
<dbReference type="InterPro" id="IPR028082">
    <property type="entry name" value="Peripla_BP_I"/>
</dbReference>
<dbReference type="RefSeq" id="WP_169419550.1">
    <property type="nucleotide sequence ID" value="NZ_JABBFX010000001.1"/>
</dbReference>
<comment type="similarity">
    <text evidence="1">Belongs to the leucine-binding protein family.</text>
</comment>
<dbReference type="AlphaFoldDB" id="A0A848H4K2"/>
<proteinExistence type="inferred from homology"/>
<evidence type="ECO:0000256" key="1">
    <source>
        <dbReference type="ARBA" id="ARBA00010062"/>
    </source>
</evidence>
<dbReference type="PROSITE" id="PS51318">
    <property type="entry name" value="TAT"/>
    <property type="match status" value="1"/>
</dbReference>
<sequence>MHLPSLIRRRLLASAAAAALATPAWAQRGSPVLVAQLFDTSPREQDVAKDFLNGSRAAWQEINAQGGLRGRQVVHQPVEVDGANPESLRQAWRALKDNNACVALSGTASDPLASQLTALLAQENAGIAHAAPWLQNSSQEIGDATFPIFAGRREQIEHALKSLSVMGIAEVGAVYAAPRDFALQRDDVTRIAADFKLKLSDFQAHGDLARLGQRLGPNSPALLLFMGGTPELLQFTQGLQRQARQRYVIALADVNLQTLQQMGGGKSTPIIATQAVPMATAALPVVRRYRDAMARLFDEPPAALSLAGYIAARYTYEVLAGVDGQLTRASALSEFRRRAEVDLGGYRVRFDASRRSTTFVTQSMLTADGRVVG</sequence>
<dbReference type="PANTHER" id="PTHR47235:SF1">
    <property type="entry name" value="BLR6548 PROTEIN"/>
    <property type="match status" value="1"/>
</dbReference>
<name>A0A848H4K2_9BURK</name>
<gene>
    <name evidence="5" type="ORF">HHL11_17155</name>
</gene>
<dbReference type="SUPFAM" id="SSF53822">
    <property type="entry name" value="Periplasmic binding protein-like I"/>
    <property type="match status" value="1"/>
</dbReference>
<evidence type="ECO:0000259" key="4">
    <source>
        <dbReference type="Pfam" id="PF13458"/>
    </source>
</evidence>
<evidence type="ECO:0000256" key="2">
    <source>
        <dbReference type="ARBA" id="ARBA00022729"/>
    </source>
</evidence>
<dbReference type="EMBL" id="JABBFX010000001">
    <property type="protein sequence ID" value="NML45484.1"/>
    <property type="molecule type" value="Genomic_DNA"/>
</dbReference>
<dbReference type="Gene3D" id="3.40.50.2300">
    <property type="match status" value="2"/>
</dbReference>
<keyword evidence="6" id="KW-1185">Reference proteome</keyword>
<keyword evidence="2 3" id="KW-0732">Signal</keyword>
<feature type="signal peptide" evidence="3">
    <location>
        <begin position="1"/>
        <end position="26"/>
    </location>
</feature>
<feature type="chain" id="PRO_5032674987" evidence="3">
    <location>
        <begin position="27"/>
        <end position="373"/>
    </location>
</feature>
<dbReference type="InterPro" id="IPR028081">
    <property type="entry name" value="Leu-bd"/>
</dbReference>
<reference evidence="5 6" key="1">
    <citation type="submission" date="2020-04" db="EMBL/GenBank/DDBJ databases">
        <title>Ramlibacter sp. G-1-2-2 isolated from soil.</title>
        <authorList>
            <person name="Dahal R.H."/>
        </authorList>
    </citation>
    <scope>NUCLEOTIDE SEQUENCE [LARGE SCALE GENOMIC DNA]</scope>
    <source>
        <strain evidence="5 6">G-1-2-2</strain>
    </source>
</reference>
<dbReference type="PANTHER" id="PTHR47235">
    <property type="entry name" value="BLR6548 PROTEIN"/>
    <property type="match status" value="1"/>
</dbReference>
<feature type="domain" description="Leucine-binding protein" evidence="4">
    <location>
        <begin position="40"/>
        <end position="352"/>
    </location>
</feature>
<dbReference type="Pfam" id="PF13458">
    <property type="entry name" value="Peripla_BP_6"/>
    <property type="match status" value="1"/>
</dbReference>
<comment type="caution">
    <text evidence="5">The sequence shown here is derived from an EMBL/GenBank/DDBJ whole genome shotgun (WGS) entry which is preliminary data.</text>
</comment>
<evidence type="ECO:0000313" key="6">
    <source>
        <dbReference type="Proteomes" id="UP000541185"/>
    </source>
</evidence>